<keyword evidence="3" id="KW-1185">Reference proteome</keyword>
<evidence type="ECO:0000313" key="2">
    <source>
        <dbReference type="EMBL" id="CDW82837.1"/>
    </source>
</evidence>
<dbReference type="EMBL" id="CCKQ01011295">
    <property type="protein sequence ID" value="CDW82837.1"/>
    <property type="molecule type" value="Genomic_DNA"/>
</dbReference>
<reference evidence="2 3" key="1">
    <citation type="submission" date="2014-06" db="EMBL/GenBank/DDBJ databases">
        <authorList>
            <person name="Swart Estienne"/>
        </authorList>
    </citation>
    <scope>NUCLEOTIDE SEQUENCE [LARGE SCALE GENOMIC DNA]</scope>
    <source>
        <strain evidence="2 3">130c</strain>
    </source>
</reference>
<dbReference type="PANTHER" id="PTHR31398">
    <property type="entry name" value="MEIOTIC NUCLEAR DIVISION PROTEIN 1 HOMOLOG"/>
    <property type="match status" value="1"/>
</dbReference>
<dbReference type="GO" id="GO:0005634">
    <property type="term" value="C:nucleus"/>
    <property type="evidence" value="ECO:0007669"/>
    <property type="project" value="TreeGrafter"/>
</dbReference>
<evidence type="ECO:0000313" key="3">
    <source>
        <dbReference type="Proteomes" id="UP000039865"/>
    </source>
</evidence>
<gene>
    <name evidence="2" type="primary">Contig337.g369</name>
    <name evidence="2" type="ORF">STYLEM_11872</name>
</gene>
<feature type="region of interest" description="Disordered" evidence="1">
    <location>
        <begin position="324"/>
        <end position="344"/>
    </location>
</feature>
<proteinExistence type="predicted"/>
<dbReference type="PANTHER" id="PTHR31398:SF0">
    <property type="entry name" value="MEIOTIC NUCLEAR DIVISION PROTEIN 1 HOMOLOG"/>
    <property type="match status" value="1"/>
</dbReference>
<sequence length="518" mass="61128">MLSGYGVFRAYYLYMKFDANISTISLIRSMNDGQIYKPQELGFDFAFGVSSELDPSIGYFTVKQIGYYETDQFELNGKKVMNKTERNLRLDKCQDKHFNFTDQKEVALKGISKYLCAIDDDYQLQGFFYQQNFEFVEIKLWKCQNSSKQAVICQDSKKIDEYFEKETFNFAFINTYFDFQEYDSGKIIKKYIDDSFLFELEAQKIKKLNFYIQLQEAETQDSYIQFGQYESYKFHQISNERTYDDGYSDSEGYIAVVYMRFDMKYDLYNRKIYSLLEYLGDMGGLYRSMISIGFVIVGQIIKRMFFSDIMHKIYQIRTTSIEIDDDHQRGKKQSPISHNEGKLHNNQNAIKHDDIEAVPSGPFQQTFSNLFKQNILETSSESSDSDNNDMDTLSLMEHKNPMIRLVTYGKLKKMMQSFEGKKLQTLESNLIRGVFKRKLKDWEEKIKKENSKMTLLQRLQSTSPMDAQLKQKDQKRDNKDKKAQKQINLDIIQTQVTSENENMTLKKLVKKRRARVNL</sequence>
<evidence type="ECO:0000256" key="1">
    <source>
        <dbReference type="SAM" id="MobiDB-lite"/>
    </source>
</evidence>
<feature type="region of interest" description="Disordered" evidence="1">
    <location>
        <begin position="460"/>
        <end position="485"/>
    </location>
</feature>
<dbReference type="Proteomes" id="UP000039865">
    <property type="component" value="Unassembled WGS sequence"/>
</dbReference>
<accession>A0A078ANB9</accession>
<organism evidence="2 3">
    <name type="scientific">Stylonychia lemnae</name>
    <name type="common">Ciliate</name>
    <dbReference type="NCBI Taxonomy" id="5949"/>
    <lineage>
        <taxon>Eukaryota</taxon>
        <taxon>Sar</taxon>
        <taxon>Alveolata</taxon>
        <taxon>Ciliophora</taxon>
        <taxon>Intramacronucleata</taxon>
        <taxon>Spirotrichea</taxon>
        <taxon>Stichotrichia</taxon>
        <taxon>Sporadotrichida</taxon>
        <taxon>Oxytrichidae</taxon>
        <taxon>Stylonychinae</taxon>
        <taxon>Stylonychia</taxon>
    </lineage>
</organism>
<name>A0A078ANB9_STYLE</name>
<protein>
    <submittedName>
        <fullName evidence="2">Uncharacterized protein</fullName>
    </submittedName>
</protein>
<feature type="compositionally biased region" description="Basic and acidic residues" evidence="1">
    <location>
        <begin position="469"/>
        <end position="483"/>
    </location>
</feature>
<dbReference type="AlphaFoldDB" id="A0A078ANB9"/>
<dbReference type="InParanoid" id="A0A078ANB9"/>
<dbReference type="GO" id="GO:0007131">
    <property type="term" value="P:reciprocal meiotic recombination"/>
    <property type="evidence" value="ECO:0007669"/>
    <property type="project" value="TreeGrafter"/>
</dbReference>